<proteinExistence type="predicted"/>
<dbReference type="RefSeq" id="WP_280577851.1">
    <property type="nucleotide sequence ID" value="NZ_JARXRO010000014.1"/>
</dbReference>
<evidence type="ECO:0000313" key="3">
    <source>
        <dbReference type="Proteomes" id="UP001156873"/>
    </source>
</evidence>
<keyword evidence="1" id="KW-0812">Transmembrane</keyword>
<gene>
    <name evidence="2" type="ORF">QFW81_06490</name>
</gene>
<protein>
    <submittedName>
        <fullName evidence="2">Uncharacterized protein</fullName>
    </submittedName>
</protein>
<feature type="transmembrane region" description="Helical" evidence="1">
    <location>
        <begin position="173"/>
        <end position="201"/>
    </location>
</feature>
<accession>A0ABT6JSA9</accession>
<feature type="transmembrane region" description="Helical" evidence="1">
    <location>
        <begin position="72"/>
        <end position="95"/>
    </location>
</feature>
<feature type="transmembrane region" description="Helical" evidence="1">
    <location>
        <begin position="355"/>
        <end position="374"/>
    </location>
</feature>
<dbReference type="Proteomes" id="UP001156873">
    <property type="component" value="Unassembled WGS sequence"/>
</dbReference>
<name>A0ABT6JSA9_9GAMM</name>
<reference evidence="2 3" key="1">
    <citation type="submission" date="2023-04" db="EMBL/GenBank/DDBJ databases">
        <title>Luteimonas sp. M1R5S59.</title>
        <authorList>
            <person name="Sun J.-Q."/>
        </authorList>
    </citation>
    <scope>NUCLEOTIDE SEQUENCE [LARGE SCALE GENOMIC DNA]</scope>
    <source>
        <strain evidence="2 3">M1R5S59</strain>
    </source>
</reference>
<evidence type="ECO:0000313" key="2">
    <source>
        <dbReference type="EMBL" id="MDH5833572.1"/>
    </source>
</evidence>
<feature type="transmembrane region" description="Helical" evidence="1">
    <location>
        <begin position="264"/>
        <end position="287"/>
    </location>
</feature>
<sequence length="388" mass="42336">MIDDSFSLMRGGPVYRILRWSGAIGHGRRTTVWVAFGLVALSFGPLLVMTALDGTLLPGTARVELPLLGDYALLARFLVTIPVLVLAAPLCDALLRRMLIQFSRSSMVHPAHREPFDALIARMRGMRDSSLPEFACLVLAVLPAVLHALPVGMLHGVSDWSRANGGLTPAGQWFALVSTTVYRFVQLIWVWRFLLWAWMLWRLSRMPLDLRASHPDGAGGLAFLGAAQQRFGVLAFAGGALVAGTCANHMVYLDRPLASQQHLLLGYVVVSTLFLAAPLLCMVPRLLEAKRKGLLLYSLLGHSAAHAFDRRWLVERAPDAPALLDTGDASAICDFTGVYATIRGMAVIPLSRWNLLWLASCAALPMVPLVFFALSLDELLARLGAILL</sequence>
<feature type="transmembrane region" description="Helical" evidence="1">
    <location>
        <begin position="131"/>
        <end position="153"/>
    </location>
</feature>
<keyword evidence="1" id="KW-0472">Membrane</keyword>
<keyword evidence="3" id="KW-1185">Reference proteome</keyword>
<evidence type="ECO:0000256" key="1">
    <source>
        <dbReference type="SAM" id="Phobius"/>
    </source>
</evidence>
<feature type="transmembrane region" description="Helical" evidence="1">
    <location>
        <begin position="32"/>
        <end position="52"/>
    </location>
</feature>
<keyword evidence="1" id="KW-1133">Transmembrane helix</keyword>
<dbReference type="EMBL" id="JARXRO010000014">
    <property type="protein sequence ID" value="MDH5833572.1"/>
    <property type="molecule type" value="Genomic_DNA"/>
</dbReference>
<comment type="caution">
    <text evidence="2">The sequence shown here is derived from an EMBL/GenBank/DDBJ whole genome shotgun (WGS) entry which is preliminary data.</text>
</comment>
<feature type="transmembrane region" description="Helical" evidence="1">
    <location>
        <begin position="231"/>
        <end position="252"/>
    </location>
</feature>
<organism evidence="2 3">
    <name type="scientific">Luteimonas kalidii</name>
    <dbReference type="NCBI Taxonomy" id="3042025"/>
    <lineage>
        <taxon>Bacteria</taxon>
        <taxon>Pseudomonadati</taxon>
        <taxon>Pseudomonadota</taxon>
        <taxon>Gammaproteobacteria</taxon>
        <taxon>Lysobacterales</taxon>
        <taxon>Lysobacteraceae</taxon>
        <taxon>Luteimonas</taxon>
    </lineage>
</organism>